<dbReference type="EMBL" id="LR798293">
    <property type="protein sequence ID" value="CAB5220725.1"/>
    <property type="molecule type" value="Genomic_DNA"/>
</dbReference>
<gene>
    <name evidence="1" type="ORF">UFOVP240_27</name>
</gene>
<organism evidence="1">
    <name type="scientific">uncultured Caudovirales phage</name>
    <dbReference type="NCBI Taxonomy" id="2100421"/>
    <lineage>
        <taxon>Viruses</taxon>
        <taxon>Duplodnaviria</taxon>
        <taxon>Heunggongvirae</taxon>
        <taxon>Uroviricota</taxon>
        <taxon>Caudoviricetes</taxon>
        <taxon>Peduoviridae</taxon>
        <taxon>Maltschvirus</taxon>
        <taxon>Maltschvirus maltsch</taxon>
    </lineage>
</organism>
<evidence type="ECO:0000313" key="1">
    <source>
        <dbReference type="EMBL" id="CAB5220725.1"/>
    </source>
</evidence>
<reference evidence="1" key="1">
    <citation type="submission" date="2020-05" db="EMBL/GenBank/DDBJ databases">
        <authorList>
            <person name="Chiriac C."/>
            <person name="Salcher M."/>
            <person name="Ghai R."/>
            <person name="Kavagutti S V."/>
        </authorList>
    </citation>
    <scope>NUCLEOTIDE SEQUENCE</scope>
</reference>
<proteinExistence type="predicted"/>
<name>A0A6J7WV63_9CAUD</name>
<sequence length="64" mass="7629">MMKFKLDYEVMDAMILKGLKEHRKMLKKGLKNHLENGSWMHPEDVVYNTKLVKAMKKIIRYYGG</sequence>
<accession>A0A6J7WV63</accession>
<protein>
    <submittedName>
        <fullName evidence="1">Uncharacterized protein</fullName>
    </submittedName>
</protein>